<dbReference type="AlphaFoldDB" id="A0A6C0D8N7"/>
<feature type="region of interest" description="Disordered" evidence="1">
    <location>
        <begin position="94"/>
        <end position="148"/>
    </location>
</feature>
<accession>A0A6C0D8N7</accession>
<evidence type="ECO:0000313" key="2">
    <source>
        <dbReference type="EMBL" id="QHT12877.1"/>
    </source>
</evidence>
<feature type="compositionally biased region" description="Low complexity" evidence="1">
    <location>
        <begin position="94"/>
        <end position="135"/>
    </location>
</feature>
<organism evidence="2">
    <name type="scientific">viral metagenome</name>
    <dbReference type="NCBI Taxonomy" id="1070528"/>
    <lineage>
        <taxon>unclassified sequences</taxon>
        <taxon>metagenomes</taxon>
        <taxon>organismal metagenomes</taxon>
    </lineage>
</organism>
<protein>
    <submittedName>
        <fullName evidence="2">Uncharacterized protein</fullName>
    </submittedName>
</protein>
<evidence type="ECO:0000256" key="1">
    <source>
        <dbReference type="SAM" id="MobiDB-lite"/>
    </source>
</evidence>
<feature type="compositionally biased region" description="Low complexity" evidence="1">
    <location>
        <begin position="56"/>
        <end position="73"/>
    </location>
</feature>
<sequence length="190" mass="19893">MTKRGGSRRKHLTRRRRRHGGSAFNGIGNGSGAVLDAIKMNGGAGTTSIPPPPALGTSNTSATSTNTSGPSTAISPDAIKMQVEQAMNSIKQFAPAATPATTTASTPATTTASTPATTTASTPATTTASTPAKTTGGRRRRKRGGQWAEVLSTAALPASLLYMQNKYSKKRGFSRMMPKFGGKRRTRRRR</sequence>
<feature type="compositionally biased region" description="Basic residues" evidence="1">
    <location>
        <begin position="1"/>
        <end position="20"/>
    </location>
</feature>
<proteinExistence type="predicted"/>
<feature type="compositionally biased region" description="Basic residues" evidence="1">
    <location>
        <begin position="181"/>
        <end position="190"/>
    </location>
</feature>
<dbReference type="EMBL" id="MN739552">
    <property type="protein sequence ID" value="QHT12877.1"/>
    <property type="molecule type" value="Genomic_DNA"/>
</dbReference>
<feature type="region of interest" description="Disordered" evidence="1">
    <location>
        <begin position="171"/>
        <end position="190"/>
    </location>
</feature>
<name>A0A6C0D8N7_9ZZZZ</name>
<reference evidence="2" key="1">
    <citation type="journal article" date="2020" name="Nature">
        <title>Giant virus diversity and host interactions through global metagenomics.</title>
        <authorList>
            <person name="Schulz F."/>
            <person name="Roux S."/>
            <person name="Paez-Espino D."/>
            <person name="Jungbluth S."/>
            <person name="Walsh D.A."/>
            <person name="Denef V.J."/>
            <person name="McMahon K.D."/>
            <person name="Konstantinidis K.T."/>
            <person name="Eloe-Fadrosh E.A."/>
            <person name="Kyrpides N.C."/>
            <person name="Woyke T."/>
        </authorList>
    </citation>
    <scope>NUCLEOTIDE SEQUENCE</scope>
    <source>
        <strain evidence="2">GVMAG-M-3300023174-130</strain>
    </source>
</reference>
<feature type="region of interest" description="Disordered" evidence="1">
    <location>
        <begin position="1"/>
        <end position="75"/>
    </location>
</feature>